<dbReference type="Gene3D" id="3.40.1550.10">
    <property type="entry name" value="CheC-like"/>
    <property type="match status" value="1"/>
</dbReference>
<accession>A0ABM8I1C2</accession>
<dbReference type="Gene3D" id="3.40.50.2300">
    <property type="match status" value="1"/>
</dbReference>
<proteinExistence type="predicted"/>
<dbReference type="RefSeq" id="WP_221250038.1">
    <property type="nucleotide sequence ID" value="NZ_AP024355.1"/>
</dbReference>
<sequence length="386" mass="39316">MSKLAFIDKFLAQATAAIGEEVSGLLGQELECGAHAGRFARSEEFQGAKPAAALTTMDVSGDREGSAYLVTGLPEAIMLGGTLILLPDEELQERIANQDFDGELADSFGEIANIIAGVYTTAAAEAFAKKIHFKKTEVQRLGVSGSAGGGSLPSGGYYVSATQLNLNGKPLGKLEALFPVELFGLEFPAPAAEKQDAAQPAQAATRSKPGVQAAGQAPGREPPPQAAAAGTAPARAATGGAAFETTAGSAPRPSAGAAGTAAVVLCTAATRDAAEKFAAPLEAQGCEVLCAGVQDNLRQELAGYSVQVAFLVLKEVGEQGFAASIKIKSAVGEKVPLVVAGPQWTRSAVLQAIKYGACDILMTPASAEELLEKVRANSKGGQKAAC</sequence>
<evidence type="ECO:0000256" key="1">
    <source>
        <dbReference type="ARBA" id="ARBA00022500"/>
    </source>
</evidence>
<dbReference type="InterPro" id="IPR011006">
    <property type="entry name" value="CheY-like_superfamily"/>
</dbReference>
<dbReference type="SUPFAM" id="SSF103039">
    <property type="entry name" value="CheC-like"/>
    <property type="match status" value="1"/>
</dbReference>
<feature type="region of interest" description="Disordered" evidence="2">
    <location>
        <begin position="193"/>
        <end position="253"/>
    </location>
</feature>
<reference evidence="3 4" key="1">
    <citation type="journal article" date="2016" name="C (Basel)">
        <title>Selective Growth of and Electricity Production by Marine Exoelectrogenic Bacteria in Self-Aggregated Hydrogel of Microbially Reduced Graphene Oxide.</title>
        <authorList>
            <person name="Yoshida N."/>
            <person name="Goto Y."/>
            <person name="Miyata Y."/>
        </authorList>
    </citation>
    <scope>NUCLEOTIDE SEQUENCE [LARGE SCALE GENOMIC DNA]</scope>
    <source>
        <strain evidence="3 4">NIT-T3</strain>
    </source>
</reference>
<protein>
    <submittedName>
        <fullName evidence="3">Response regulator</fullName>
    </submittedName>
</protein>
<evidence type="ECO:0000256" key="2">
    <source>
        <dbReference type="SAM" id="MobiDB-lite"/>
    </source>
</evidence>
<keyword evidence="1" id="KW-0145">Chemotaxis</keyword>
<keyword evidence="4" id="KW-1185">Reference proteome</keyword>
<dbReference type="InterPro" id="IPR028976">
    <property type="entry name" value="CheC-like_sf"/>
</dbReference>
<feature type="compositionally biased region" description="Low complexity" evidence="2">
    <location>
        <begin position="226"/>
        <end position="253"/>
    </location>
</feature>
<dbReference type="SUPFAM" id="SSF52172">
    <property type="entry name" value="CheY-like"/>
    <property type="match status" value="1"/>
</dbReference>
<dbReference type="EMBL" id="AP024355">
    <property type="protein sequence ID" value="BCR06652.1"/>
    <property type="molecule type" value="Genomic_DNA"/>
</dbReference>
<gene>
    <name evidence="3" type="ORF">DESUT3_37210</name>
</gene>
<evidence type="ECO:0000313" key="4">
    <source>
        <dbReference type="Proteomes" id="UP001319827"/>
    </source>
</evidence>
<evidence type="ECO:0000313" key="3">
    <source>
        <dbReference type="EMBL" id="BCR06652.1"/>
    </source>
</evidence>
<organism evidence="3 4">
    <name type="scientific">Desulfuromonas versatilis</name>
    <dbReference type="NCBI Taxonomy" id="2802975"/>
    <lineage>
        <taxon>Bacteria</taxon>
        <taxon>Pseudomonadati</taxon>
        <taxon>Thermodesulfobacteriota</taxon>
        <taxon>Desulfuromonadia</taxon>
        <taxon>Desulfuromonadales</taxon>
        <taxon>Desulfuromonadaceae</taxon>
        <taxon>Desulfuromonas</taxon>
    </lineage>
</organism>
<reference evidence="3 4" key="2">
    <citation type="journal article" date="2021" name="Int. J. Syst. Evol. Microbiol.">
        <title>Isolation and Polyphasic Characterization of Desulfuromonas versatilis sp. Nov., an Electrogenic Bacteria Capable of Versatile Metabolism Isolated from a Graphene Oxide-Reducing Enrichment Culture.</title>
        <authorList>
            <person name="Xie L."/>
            <person name="Yoshida N."/>
            <person name="Ishii S."/>
            <person name="Meng L."/>
        </authorList>
    </citation>
    <scope>NUCLEOTIDE SEQUENCE [LARGE SCALE GENOMIC DNA]</scope>
    <source>
        <strain evidence="3 4">NIT-T3</strain>
    </source>
</reference>
<name>A0ABM8I1C2_9BACT</name>
<dbReference type="Proteomes" id="UP001319827">
    <property type="component" value="Chromosome"/>
</dbReference>